<evidence type="ECO:0000313" key="1">
    <source>
        <dbReference type="EMBL" id="QHT29012.1"/>
    </source>
</evidence>
<organism evidence="1">
    <name type="scientific">viral metagenome</name>
    <dbReference type="NCBI Taxonomy" id="1070528"/>
    <lineage>
        <taxon>unclassified sequences</taxon>
        <taxon>metagenomes</taxon>
        <taxon>organismal metagenomes</taxon>
    </lineage>
</organism>
<protein>
    <submittedName>
        <fullName evidence="1">Uncharacterized protein</fullName>
    </submittedName>
</protein>
<dbReference type="AlphaFoldDB" id="A0A6C0EJW3"/>
<reference evidence="1" key="1">
    <citation type="journal article" date="2020" name="Nature">
        <title>Giant virus diversity and host interactions through global metagenomics.</title>
        <authorList>
            <person name="Schulz F."/>
            <person name="Roux S."/>
            <person name="Paez-Espino D."/>
            <person name="Jungbluth S."/>
            <person name="Walsh D.A."/>
            <person name="Denef V.J."/>
            <person name="McMahon K.D."/>
            <person name="Konstantinidis K.T."/>
            <person name="Eloe-Fadrosh E.A."/>
            <person name="Kyrpides N.C."/>
            <person name="Woyke T."/>
        </authorList>
    </citation>
    <scope>NUCLEOTIDE SEQUENCE</scope>
    <source>
        <strain evidence="1">GVMAG-M-3300001351-8</strain>
    </source>
</reference>
<name>A0A6C0EJW3_9ZZZZ</name>
<accession>A0A6C0EJW3</accession>
<dbReference type="EMBL" id="MN738867">
    <property type="protein sequence ID" value="QHT29012.1"/>
    <property type="molecule type" value="Genomic_DNA"/>
</dbReference>
<proteinExistence type="predicted"/>
<sequence length="262" mass="28395">MTLINVVHLGKSFNRLAPTYVQLERIPPRKLRILSSTGPLYGILTVLPSDDRYLATPPWYLSIAVSVGDVFKAKSIEDIGTSKVINMTTQKGKSAADFDVDRYYEILTLPDGTETFTEIGADVDEVGHIFKYKAPTDDTTRGGSGTVVDVTYNKGGFFIMENASSYIFDSEGTNGDVQNPAISDWSKSLKKPTDGTSGGWNANWSAGGVNFDGSGFGNSQSLYATVGDGLAVTSYVSNIRRIVVPAEGFVRFSYEGAENTYQ</sequence>